<name>N1V3Z4_9MICC</name>
<organism evidence="1 2">
    <name type="scientific">Arthrobacter crystallopoietes BAB-32</name>
    <dbReference type="NCBI Taxonomy" id="1246476"/>
    <lineage>
        <taxon>Bacteria</taxon>
        <taxon>Bacillati</taxon>
        <taxon>Actinomycetota</taxon>
        <taxon>Actinomycetes</taxon>
        <taxon>Micrococcales</taxon>
        <taxon>Micrococcaceae</taxon>
        <taxon>Crystallibacter</taxon>
    </lineage>
</organism>
<comment type="caution">
    <text evidence="1">The sequence shown here is derived from an EMBL/GenBank/DDBJ whole genome shotgun (WGS) entry which is preliminary data.</text>
</comment>
<dbReference type="AlphaFoldDB" id="N1V3Z4"/>
<reference evidence="1 2" key="1">
    <citation type="journal article" date="2013" name="Genome Announc.">
        <title>Draft Genome Sequence of Arthrobacter crystallopoietes Strain BAB-32, Revealing Genes for Bioremediation.</title>
        <authorList>
            <person name="Joshi M.N."/>
            <person name="Pandit A.S."/>
            <person name="Sharma A."/>
            <person name="Pandya R.V."/>
            <person name="Desai S.M."/>
            <person name="Saxena A.K."/>
            <person name="Bagatharia S.B."/>
        </authorList>
    </citation>
    <scope>NUCLEOTIDE SEQUENCE [LARGE SCALE GENOMIC DNA]</scope>
    <source>
        <strain evidence="1 2">BAB-32</strain>
    </source>
</reference>
<proteinExistence type="predicted"/>
<evidence type="ECO:0000313" key="2">
    <source>
        <dbReference type="Proteomes" id="UP000010729"/>
    </source>
</evidence>
<keyword evidence="2" id="KW-1185">Reference proteome</keyword>
<gene>
    <name evidence="1" type="ORF">D477_007993</name>
</gene>
<protein>
    <submittedName>
        <fullName evidence="1">Uncharacterized protein</fullName>
    </submittedName>
</protein>
<evidence type="ECO:0000313" key="1">
    <source>
        <dbReference type="EMBL" id="EMY34777.1"/>
    </source>
</evidence>
<sequence length="105" mass="11432">MIAVALEIQTDKNMVDQLGTNSVSFDSHYWKGYASNGSRMNTVTSDKAYNCVQDRTELLPDSIGPGEKVEGLVILDVATKSGTIAFSFPGQPNGWEWQYGKPSAV</sequence>
<accession>N1V3Z4</accession>
<dbReference type="Proteomes" id="UP000010729">
    <property type="component" value="Unassembled WGS sequence"/>
</dbReference>
<dbReference type="EMBL" id="ANPE02000101">
    <property type="protein sequence ID" value="EMY34777.1"/>
    <property type="molecule type" value="Genomic_DNA"/>
</dbReference>